<evidence type="ECO:0000313" key="10">
    <source>
        <dbReference type="EMBL" id="KAK7239832.1"/>
    </source>
</evidence>
<evidence type="ECO:0000256" key="6">
    <source>
        <dbReference type="SAM" id="Coils"/>
    </source>
</evidence>
<keyword evidence="5" id="KW-0472">Membrane</keyword>
<feature type="domain" description="C2" evidence="8">
    <location>
        <begin position="268"/>
        <end position="398"/>
    </location>
</feature>
<feature type="compositionally biased region" description="Low complexity" evidence="7">
    <location>
        <begin position="484"/>
        <end position="495"/>
    </location>
</feature>
<keyword evidence="6" id="KW-0175">Coiled coil</keyword>
<dbReference type="InterPro" id="IPR035892">
    <property type="entry name" value="C2_domain_sf"/>
</dbReference>
<evidence type="ECO:0000256" key="1">
    <source>
        <dbReference type="ARBA" id="ARBA00004370"/>
    </source>
</evidence>
<gene>
    <name evidence="10" type="ORF">SO694_00029342</name>
</gene>
<protein>
    <submittedName>
        <fullName evidence="10">Endoplasmic reticulum-plasma membrane tethering protein</fullName>
    </submittedName>
</protein>
<sequence>MWALPAALAVGVVLERAGCPLVVTCAIAALLALTSYLGERRAASLAAARKEREAEDLDQRFREAALASGVKISPREKILLEELDCRTWLDQALTTVWATYHAKISGWLEGVLAGVLDGLVPLGPIDSFTFKTFQLGAAAPRVRRVVPVRLAEDGVVMLDLDLDWRGSGVDVDLSARLGGGWIGASVPLGLDHVSFKATLRVRCVLGDRSPFAALVDVAFARKPEVLDFGLSVISGDITGLPSIPALVSNALEGVIDGLMVWPRRLSFPLDEWWHPWDVPPAVAHGVLRLTVDRARDLPGADLDGKSDPFVVVEVGGADAGGGFEARETLRTATKSKTLNPTWDGEVFTLTIADPAVDRVRISVFDYDLGGEPDPLGSAWLGGRLLRDLARGSTRAFWLRLEPPSKGAGKLRYGGGRRRCALEVAYGALLPAAADFPAVGEEGAAPTPASPRARSESLAAAGPCAARVALRYGKPAAHGRRRAARAASGSRATSSAAASRWARAAASTRTFPPTGAALHIDAYDADPHGASEHLGAATFPLRDVDDAVGGAVWAPLAAPPGRWRRWRRPAPRHAGRVRARALDRPKQMAGGVGTAATVLRAANIFRSKANTPDRVSCLSAMGASRRVDDSDDDDDDGTPKRTACVNFRRRSGDGGGVEPVPEAMTR</sequence>
<evidence type="ECO:0000256" key="4">
    <source>
        <dbReference type="ARBA" id="ARBA00023121"/>
    </source>
</evidence>
<keyword evidence="3" id="KW-0445">Lipid transport</keyword>
<dbReference type="InterPro" id="IPR031468">
    <property type="entry name" value="SMP_LBD"/>
</dbReference>
<dbReference type="EMBL" id="JBBJCI010000222">
    <property type="protein sequence ID" value="KAK7239832.1"/>
    <property type="molecule type" value="Genomic_DNA"/>
</dbReference>
<reference evidence="10 11" key="1">
    <citation type="submission" date="2024-03" db="EMBL/GenBank/DDBJ databases">
        <title>Aureococcus anophagefferens CCMP1851 and Kratosvirus quantuckense: Draft genome of a second virus-susceptible host strain in the model system.</title>
        <authorList>
            <person name="Chase E."/>
            <person name="Truchon A.R."/>
            <person name="Schepens W."/>
            <person name="Wilhelm S.W."/>
        </authorList>
    </citation>
    <scope>NUCLEOTIDE SEQUENCE [LARGE SCALE GENOMIC DNA]</scope>
    <source>
        <strain evidence="10 11">CCMP1851</strain>
    </source>
</reference>
<evidence type="ECO:0000259" key="9">
    <source>
        <dbReference type="PROSITE" id="PS51847"/>
    </source>
</evidence>
<evidence type="ECO:0000259" key="8">
    <source>
        <dbReference type="PROSITE" id="PS50004"/>
    </source>
</evidence>
<evidence type="ECO:0000256" key="7">
    <source>
        <dbReference type="SAM" id="MobiDB-lite"/>
    </source>
</evidence>
<dbReference type="Pfam" id="PF00168">
    <property type="entry name" value="C2"/>
    <property type="match status" value="1"/>
</dbReference>
<dbReference type="CDD" id="cd00030">
    <property type="entry name" value="C2"/>
    <property type="match status" value="1"/>
</dbReference>
<evidence type="ECO:0000256" key="5">
    <source>
        <dbReference type="ARBA" id="ARBA00023136"/>
    </source>
</evidence>
<feature type="domain" description="SMP-LTD" evidence="9">
    <location>
        <begin position="79"/>
        <end position="270"/>
    </location>
</feature>
<dbReference type="InterPro" id="IPR000008">
    <property type="entry name" value="C2_dom"/>
</dbReference>
<dbReference type="PANTHER" id="PTHR10774">
    <property type="entry name" value="EXTENDED SYNAPTOTAGMIN-RELATED"/>
    <property type="match status" value="1"/>
</dbReference>
<evidence type="ECO:0000256" key="2">
    <source>
        <dbReference type="ARBA" id="ARBA00022448"/>
    </source>
</evidence>
<evidence type="ECO:0000256" key="3">
    <source>
        <dbReference type="ARBA" id="ARBA00023055"/>
    </source>
</evidence>
<evidence type="ECO:0000313" key="11">
    <source>
        <dbReference type="Proteomes" id="UP001363151"/>
    </source>
</evidence>
<feature type="coiled-coil region" evidence="6">
    <location>
        <begin position="40"/>
        <end position="67"/>
    </location>
</feature>
<feature type="region of interest" description="Disordered" evidence="7">
    <location>
        <begin position="621"/>
        <end position="665"/>
    </location>
</feature>
<keyword evidence="2" id="KW-0813">Transport</keyword>
<dbReference type="PROSITE" id="PS50004">
    <property type="entry name" value="C2"/>
    <property type="match status" value="1"/>
</dbReference>
<name>A0ABR1FW23_AURAN</name>
<dbReference type="PROSITE" id="PS51847">
    <property type="entry name" value="SMP"/>
    <property type="match status" value="1"/>
</dbReference>
<accession>A0ABR1FW23</accession>
<dbReference type="InterPro" id="IPR045050">
    <property type="entry name" value="Synaptotagmin_plant"/>
</dbReference>
<dbReference type="SMART" id="SM00239">
    <property type="entry name" value="C2"/>
    <property type="match status" value="1"/>
</dbReference>
<organism evidence="10 11">
    <name type="scientific">Aureococcus anophagefferens</name>
    <name type="common">Harmful bloom alga</name>
    <dbReference type="NCBI Taxonomy" id="44056"/>
    <lineage>
        <taxon>Eukaryota</taxon>
        <taxon>Sar</taxon>
        <taxon>Stramenopiles</taxon>
        <taxon>Ochrophyta</taxon>
        <taxon>Pelagophyceae</taxon>
        <taxon>Pelagomonadales</taxon>
        <taxon>Pelagomonadaceae</taxon>
        <taxon>Aureococcus</taxon>
    </lineage>
</organism>
<comment type="subcellular location">
    <subcellularLocation>
        <location evidence="1">Membrane</location>
    </subcellularLocation>
</comment>
<dbReference type="PANTHER" id="PTHR10774:SF190">
    <property type="entry name" value="C2 CALCIUM_LIPID-BINDING ENDONUCLEASE_EXONUCLEASE_PHOSPHATASE-RELATED"/>
    <property type="match status" value="1"/>
</dbReference>
<dbReference type="SUPFAM" id="SSF49562">
    <property type="entry name" value="C2 domain (Calcium/lipid-binding domain, CaLB)"/>
    <property type="match status" value="1"/>
</dbReference>
<proteinExistence type="predicted"/>
<keyword evidence="4" id="KW-0446">Lipid-binding</keyword>
<comment type="caution">
    <text evidence="10">The sequence shown here is derived from an EMBL/GenBank/DDBJ whole genome shotgun (WGS) entry which is preliminary data.</text>
</comment>
<feature type="region of interest" description="Disordered" evidence="7">
    <location>
        <begin position="475"/>
        <end position="495"/>
    </location>
</feature>
<dbReference type="Proteomes" id="UP001363151">
    <property type="component" value="Unassembled WGS sequence"/>
</dbReference>
<dbReference type="Gene3D" id="2.60.40.150">
    <property type="entry name" value="C2 domain"/>
    <property type="match status" value="1"/>
</dbReference>
<dbReference type="CDD" id="cd21669">
    <property type="entry name" value="SMP_SF"/>
    <property type="match status" value="1"/>
</dbReference>
<keyword evidence="11" id="KW-1185">Reference proteome</keyword>